<gene>
    <name evidence="2" type="ORF">CSOL1703_00007697</name>
</gene>
<evidence type="ECO:0000313" key="2">
    <source>
        <dbReference type="EMBL" id="CAH0058675.1"/>
    </source>
</evidence>
<keyword evidence="3" id="KW-1185">Reference proteome</keyword>
<name>A0A9P0ESS9_9HYPO</name>
<protein>
    <recommendedName>
        <fullName evidence="1">T6SS Phospholipase effector Tle1-like catalytic domain-containing protein</fullName>
    </recommendedName>
</protein>
<dbReference type="EMBL" id="CABFOC020000091">
    <property type="protein sequence ID" value="CAH0058675.1"/>
    <property type="molecule type" value="Genomic_DNA"/>
</dbReference>
<proteinExistence type="predicted"/>
<accession>A0A9P0ESS9</accession>
<dbReference type="PANTHER" id="PTHR33840">
    <property type="match status" value="1"/>
</dbReference>
<sequence>METHEVNSGAHRAEQIQKRLFVLCDGTRQDGVNKTRPLTNVATLARCLSPIDDEGCLQIVYYDSGVGNGTSWPARLFDGATGKGISAKIRNAYSFLSHNYNFDRGWDETVLVGYSRGAFAVQCLAAFISDAGLLKKEHLYYLRGLFTLWSHREMPGVAAKFQAEKEALQEEGLLHSIEINACAVWDTVSSLGIGIQIPPRQLSFVGKEVPKCVQNAFQALALDESRRTFRPILWQEAAQNKARIHQCWFLGSHSDVGGNGDAALGMMTFLWMVGMLRDKVRVKFIKHEIVRHLKHKFLEWDFKSRALPTEIHFTVRLAMAKDKKSSKCLRSWSTVWTDSTDPVQAVVQWKLDTSTVLNEAVLDGTEHDLLRSWSHGEFQLFHTDRDGFVQLQQLVQAPETAPALDKFKDLLREKMQFGDSGKLAEDILYKGE</sequence>
<dbReference type="Pfam" id="PF09994">
    <property type="entry name" value="T6SS_Tle1-like_cat"/>
    <property type="match status" value="1"/>
</dbReference>
<organism evidence="2 3">
    <name type="scientific">Clonostachys solani</name>
    <dbReference type="NCBI Taxonomy" id="160281"/>
    <lineage>
        <taxon>Eukaryota</taxon>
        <taxon>Fungi</taxon>
        <taxon>Dikarya</taxon>
        <taxon>Ascomycota</taxon>
        <taxon>Pezizomycotina</taxon>
        <taxon>Sordariomycetes</taxon>
        <taxon>Hypocreomycetidae</taxon>
        <taxon>Hypocreales</taxon>
        <taxon>Bionectriaceae</taxon>
        <taxon>Clonostachys</taxon>
    </lineage>
</organism>
<dbReference type="PANTHER" id="PTHR33840:SF1">
    <property type="entry name" value="TLE1 PHOSPHOLIPASE DOMAIN-CONTAINING PROTEIN"/>
    <property type="match status" value="1"/>
</dbReference>
<comment type="caution">
    <text evidence="2">The sequence shown here is derived from an EMBL/GenBank/DDBJ whole genome shotgun (WGS) entry which is preliminary data.</text>
</comment>
<dbReference type="InterPro" id="IPR018712">
    <property type="entry name" value="Tle1-like_cat"/>
</dbReference>
<evidence type="ECO:0000259" key="1">
    <source>
        <dbReference type="Pfam" id="PF09994"/>
    </source>
</evidence>
<feature type="domain" description="T6SS Phospholipase effector Tle1-like catalytic" evidence="1">
    <location>
        <begin position="18"/>
        <end position="273"/>
    </location>
</feature>
<evidence type="ECO:0000313" key="3">
    <source>
        <dbReference type="Proteomes" id="UP000775872"/>
    </source>
</evidence>
<dbReference type="AlphaFoldDB" id="A0A9P0ESS9"/>
<dbReference type="Proteomes" id="UP000775872">
    <property type="component" value="Unassembled WGS sequence"/>
</dbReference>
<reference evidence="2" key="1">
    <citation type="submission" date="2021-10" db="EMBL/GenBank/DDBJ databases">
        <authorList>
            <person name="Piombo E."/>
        </authorList>
    </citation>
    <scope>NUCLEOTIDE SEQUENCE</scope>
</reference>
<dbReference type="OrthoDB" id="59699at2759"/>